<keyword evidence="4" id="KW-1185">Reference proteome</keyword>
<evidence type="ECO:0000313" key="3">
    <source>
        <dbReference type="EMBL" id="BAC08527.1"/>
    </source>
</evidence>
<reference evidence="3 4" key="1">
    <citation type="journal article" date="2002" name="DNA Res.">
        <title>Complete genome structure of the thermophilic cyanobacterium Thermosynechococcus elongatus BP-1.</title>
        <authorList>
            <person name="Nakamura Y."/>
            <person name="Kaneko T."/>
            <person name="Sato S."/>
            <person name="Ikeuchi M."/>
            <person name="Katoh H."/>
            <person name="Sasamoto S."/>
            <person name="Watanabe A."/>
            <person name="Iriguchi M."/>
            <person name="Kawashima K."/>
            <person name="Kimura T."/>
            <person name="Kishida Y."/>
            <person name="Kiyokawa C."/>
            <person name="Kohara M."/>
            <person name="Matsumoto M."/>
            <person name="Matsuno A."/>
            <person name="Nakazaki N."/>
            <person name="Shimpo S."/>
            <person name="Sugimoto M."/>
            <person name="Takeuchi C."/>
            <person name="Yamada M."/>
            <person name="Tabata S."/>
        </authorList>
    </citation>
    <scope>NUCLEOTIDE SEQUENCE [LARGE SCALE GENOMIC DNA]</scope>
    <source>
        <strain evidence="4">IAM M-273 / NIES-2133 / BP-1</strain>
    </source>
</reference>
<accession>Q8DK91</accession>
<evidence type="ECO:0000256" key="1">
    <source>
        <dbReference type="SAM" id="MobiDB-lite"/>
    </source>
</evidence>
<dbReference type="RefSeq" id="WP_011056819.1">
    <property type="nucleotide sequence ID" value="NC_004113.1"/>
</dbReference>
<dbReference type="SUPFAM" id="SSF81606">
    <property type="entry name" value="PP2C-like"/>
    <property type="match status" value="1"/>
</dbReference>
<dbReference type="Proteomes" id="UP000000440">
    <property type="component" value="Chromosome"/>
</dbReference>
<feature type="compositionally biased region" description="Low complexity" evidence="1">
    <location>
        <begin position="108"/>
        <end position="119"/>
    </location>
</feature>
<dbReference type="InterPro" id="IPR036457">
    <property type="entry name" value="PPM-type-like_dom_sf"/>
</dbReference>
<gene>
    <name evidence="3" type="ordered locus">tlr0975</name>
</gene>
<dbReference type="STRING" id="197221.gene:10747567"/>
<protein>
    <submittedName>
        <fullName evidence="3">Tlr0975 protein</fullName>
    </submittedName>
</protein>
<name>Q8DK91_THEVB</name>
<dbReference type="InterPro" id="IPR001932">
    <property type="entry name" value="PPM-type_phosphatase-like_dom"/>
</dbReference>
<dbReference type="AlphaFoldDB" id="Q8DK91"/>
<dbReference type="KEGG" id="tel:tlr0975"/>
<evidence type="ECO:0000259" key="2">
    <source>
        <dbReference type="Pfam" id="PF13672"/>
    </source>
</evidence>
<dbReference type="Gene3D" id="3.60.40.10">
    <property type="entry name" value="PPM-type phosphatase domain"/>
    <property type="match status" value="1"/>
</dbReference>
<evidence type="ECO:0000313" key="4">
    <source>
        <dbReference type="Proteomes" id="UP000000440"/>
    </source>
</evidence>
<dbReference type="Pfam" id="PF13672">
    <property type="entry name" value="PP2C_2"/>
    <property type="match status" value="1"/>
</dbReference>
<sequence length="403" mass="43111">MLTGFVIGDRGLGTSGDTHPPLMMAHARAGSYLVVGASAIGQMHRARNAAREDAFIIRSAGPWLAVAVADGVGSRPHSRYAATYVVEALSAMLLRPLIPLPSAILPNPLDTPDSPSSSPKFGNLAAPSEEGRPDRGQALVAALEHWTESVREPLQPLPNFQQAVSIGWWLPENQTQPAAVPQTHPSQNPTTCCVNSDGEGSDIPADISHDATDDCHLLEIVKKAFTNTHLGLREHARSLNLQLEDLSCTALGLLLNVKTGTVAVGQVGDGAILGLTSQGKVRELVSPPSDSPHDTYTLNHPNFEHYLVRGVIAHAAVDPFVAFYVMTDGLAEDLLYCSEKNALADWAQTVDQKLHASPSPTQAAAAMLTWLATYVVQGSWDDRTLVVITQRERTDGNCQPVAE</sequence>
<dbReference type="EnsemblBacteria" id="BAC08527">
    <property type="protein sequence ID" value="BAC08527"/>
    <property type="gene ID" value="BAC08527"/>
</dbReference>
<organism evidence="3 4">
    <name type="scientific">Thermosynechococcus vestitus (strain NIES-2133 / IAM M-273 / BP-1)</name>
    <dbReference type="NCBI Taxonomy" id="197221"/>
    <lineage>
        <taxon>Bacteria</taxon>
        <taxon>Bacillati</taxon>
        <taxon>Cyanobacteriota</taxon>
        <taxon>Cyanophyceae</taxon>
        <taxon>Acaryochloridales</taxon>
        <taxon>Thermosynechococcaceae</taxon>
        <taxon>Thermosynechococcus</taxon>
    </lineage>
</organism>
<dbReference type="eggNOG" id="ENOG5033Q7I">
    <property type="taxonomic scope" value="Bacteria"/>
</dbReference>
<dbReference type="EMBL" id="BA000039">
    <property type="protein sequence ID" value="BAC08527.1"/>
    <property type="molecule type" value="Genomic_DNA"/>
</dbReference>
<feature type="domain" description="PPM-type phosphatase" evidence="2">
    <location>
        <begin position="40"/>
        <end position="371"/>
    </location>
</feature>
<proteinExistence type="predicted"/>
<feature type="region of interest" description="Disordered" evidence="1">
    <location>
        <begin position="108"/>
        <end position="134"/>
    </location>
</feature>